<dbReference type="RefSeq" id="WP_115901742.1">
    <property type="nucleotide sequence ID" value="NZ_QUNS01000007.1"/>
</dbReference>
<reference evidence="2 3" key="1">
    <citation type="submission" date="2018-08" db="EMBL/GenBank/DDBJ databases">
        <title>Genomic Encyclopedia of Type Strains, Phase IV (KMG-IV): sequencing the most valuable type-strain genomes for metagenomic binning, comparative biology and taxonomic classification.</title>
        <authorList>
            <person name="Goeker M."/>
        </authorList>
    </citation>
    <scope>NUCLEOTIDE SEQUENCE [LARGE SCALE GENOMIC DNA]</scope>
    <source>
        <strain evidence="2 3">DSM 18841</strain>
    </source>
</reference>
<evidence type="ECO:0000256" key="1">
    <source>
        <dbReference type="SAM" id="SignalP"/>
    </source>
</evidence>
<keyword evidence="1" id="KW-0732">Signal</keyword>
<keyword evidence="3" id="KW-1185">Reference proteome</keyword>
<dbReference type="EMBL" id="QUNS01000007">
    <property type="protein sequence ID" value="REH46511.1"/>
    <property type="molecule type" value="Genomic_DNA"/>
</dbReference>
<dbReference type="Proteomes" id="UP000256884">
    <property type="component" value="Unassembled WGS sequence"/>
</dbReference>
<evidence type="ECO:0000313" key="3">
    <source>
        <dbReference type="Proteomes" id="UP000256884"/>
    </source>
</evidence>
<dbReference type="OrthoDB" id="656959at2"/>
<organism evidence="2 3">
    <name type="scientific">Tenacibaculum gallaicum</name>
    <dbReference type="NCBI Taxonomy" id="561505"/>
    <lineage>
        <taxon>Bacteria</taxon>
        <taxon>Pseudomonadati</taxon>
        <taxon>Bacteroidota</taxon>
        <taxon>Flavobacteriia</taxon>
        <taxon>Flavobacteriales</taxon>
        <taxon>Flavobacteriaceae</taxon>
        <taxon>Tenacibaculum</taxon>
    </lineage>
</organism>
<dbReference type="AlphaFoldDB" id="A0A3E0HJB5"/>
<protein>
    <recommendedName>
        <fullName evidence="4">Lipoprotein</fullName>
    </recommendedName>
</protein>
<sequence length="199" mass="23091">MKALSHFLLLVNIFAFLLSCNVSKENKKNKELNVIDSQYNSQEVKKQEVVYDENNVVKKLIIDQEQSVVFTIDKEGELGDGNFEKYIDVLILKKEKVIDKIEFSNQSILCDIELINPKIVNNSLIFSILDSCDGEEPDDLKIFFWKSLKSEDTQISIPKFFENDAEKEELINDILNSEIKDATKERYFIETLSLLLKDR</sequence>
<dbReference type="PROSITE" id="PS51257">
    <property type="entry name" value="PROKAR_LIPOPROTEIN"/>
    <property type="match status" value="1"/>
</dbReference>
<accession>A0A3E0HJB5</accession>
<evidence type="ECO:0000313" key="2">
    <source>
        <dbReference type="EMBL" id="REH46511.1"/>
    </source>
</evidence>
<feature type="signal peptide" evidence="1">
    <location>
        <begin position="1"/>
        <end position="24"/>
    </location>
</feature>
<evidence type="ECO:0008006" key="4">
    <source>
        <dbReference type="Google" id="ProtNLM"/>
    </source>
</evidence>
<comment type="caution">
    <text evidence="2">The sequence shown here is derived from an EMBL/GenBank/DDBJ whole genome shotgun (WGS) entry which is preliminary data.</text>
</comment>
<name>A0A3E0HJB5_9FLAO</name>
<proteinExistence type="predicted"/>
<feature type="chain" id="PRO_5017673123" description="Lipoprotein" evidence="1">
    <location>
        <begin position="25"/>
        <end position="199"/>
    </location>
</feature>
<gene>
    <name evidence="2" type="ORF">C7448_10771</name>
</gene>